<feature type="transmembrane region" description="Helical" evidence="2">
    <location>
        <begin position="638"/>
        <end position="658"/>
    </location>
</feature>
<evidence type="ECO:0000256" key="2">
    <source>
        <dbReference type="SAM" id="Phobius"/>
    </source>
</evidence>
<feature type="transmembrane region" description="Helical" evidence="2">
    <location>
        <begin position="743"/>
        <end position="768"/>
    </location>
</feature>
<dbReference type="Pfam" id="PF10101">
    <property type="entry name" value="DUF2339"/>
    <property type="match status" value="2"/>
</dbReference>
<feature type="transmembrane region" description="Helical" evidence="2">
    <location>
        <begin position="530"/>
        <end position="563"/>
    </location>
</feature>
<feature type="transmembrane region" description="Helical" evidence="2">
    <location>
        <begin position="251"/>
        <end position="268"/>
    </location>
</feature>
<comment type="caution">
    <text evidence="3">The sequence shown here is derived from an EMBL/GenBank/DDBJ whole genome shotgun (WGS) entry which is preliminary data.</text>
</comment>
<feature type="transmembrane region" description="Helical" evidence="2">
    <location>
        <begin position="499"/>
        <end position="518"/>
    </location>
</feature>
<dbReference type="InterPro" id="IPR019286">
    <property type="entry name" value="DUF2339_TM"/>
</dbReference>
<feature type="compositionally biased region" description="Low complexity" evidence="1">
    <location>
        <begin position="63"/>
        <end position="76"/>
    </location>
</feature>
<proteinExistence type="predicted"/>
<dbReference type="PANTHER" id="PTHR38434:SF1">
    <property type="entry name" value="BLL2549 PROTEIN"/>
    <property type="match status" value="1"/>
</dbReference>
<feature type="transmembrane region" description="Helical" evidence="2">
    <location>
        <begin position="172"/>
        <end position="191"/>
    </location>
</feature>
<feature type="transmembrane region" description="Helical" evidence="2">
    <location>
        <begin position="341"/>
        <end position="364"/>
    </location>
</feature>
<feature type="region of interest" description="Disordered" evidence="1">
    <location>
        <begin position="63"/>
        <end position="92"/>
    </location>
</feature>
<protein>
    <submittedName>
        <fullName evidence="3">Putative membrane protein</fullName>
    </submittedName>
</protein>
<feature type="transmembrane region" description="Helical" evidence="2">
    <location>
        <begin position="6"/>
        <end position="26"/>
    </location>
</feature>
<keyword evidence="2" id="KW-1133">Transmembrane helix</keyword>
<evidence type="ECO:0000313" key="3">
    <source>
        <dbReference type="EMBL" id="PYF08622.1"/>
    </source>
</evidence>
<feature type="transmembrane region" description="Helical" evidence="2">
    <location>
        <begin position="299"/>
        <end position="320"/>
    </location>
</feature>
<dbReference type="RefSeq" id="WP_110806471.1">
    <property type="nucleotide sequence ID" value="NZ_QJTK01000012.1"/>
</dbReference>
<feature type="transmembrane region" description="Helical" evidence="2">
    <location>
        <begin position="865"/>
        <end position="887"/>
    </location>
</feature>
<dbReference type="PIRSF" id="PIRSF035905">
    <property type="entry name" value="UCP035905_mp"/>
    <property type="match status" value="1"/>
</dbReference>
<feature type="transmembrane region" description="Helical" evidence="2">
    <location>
        <begin position="670"/>
        <end position="692"/>
    </location>
</feature>
<keyword evidence="4" id="KW-1185">Reference proteome</keyword>
<dbReference type="AlphaFoldDB" id="A0A318TUY9"/>
<feature type="compositionally biased region" description="Pro residues" evidence="1">
    <location>
        <begin position="77"/>
        <end position="92"/>
    </location>
</feature>
<dbReference type="OrthoDB" id="5422830at2"/>
<feature type="transmembrane region" description="Helical" evidence="2">
    <location>
        <begin position="775"/>
        <end position="796"/>
    </location>
</feature>
<feature type="transmembrane region" description="Helical" evidence="2">
    <location>
        <begin position="111"/>
        <end position="131"/>
    </location>
</feature>
<evidence type="ECO:0000256" key="1">
    <source>
        <dbReference type="SAM" id="MobiDB-lite"/>
    </source>
</evidence>
<feature type="transmembrane region" description="Helical" evidence="2">
    <location>
        <begin position="713"/>
        <end position="737"/>
    </location>
</feature>
<feature type="transmembrane region" description="Helical" evidence="2">
    <location>
        <begin position="816"/>
        <end position="836"/>
    </location>
</feature>
<feature type="transmembrane region" description="Helical" evidence="2">
    <location>
        <begin position="376"/>
        <end position="395"/>
    </location>
</feature>
<feature type="transmembrane region" description="Helical" evidence="2">
    <location>
        <begin position="227"/>
        <end position="245"/>
    </location>
</feature>
<feature type="transmembrane region" description="Helical" evidence="2">
    <location>
        <begin position="197"/>
        <end position="220"/>
    </location>
</feature>
<name>A0A318TUY9_9RHOB</name>
<sequence>MGDEELIAVILAVPLAIVLTLVVLVLKVMGLRRRLDLAETRLGEMAAQLRLVLPESVPAIAPSETVAPPAEPAEAVQPPPLPIAPTEAPKPPPIPRPDLVQIAVGWLMENWFYVIAGLSLALAGLFAAQYAAERGMLSPTARLLLAAGLGVALIGAGEAIRRRWGDETDSATAYLPSIFSGAGLVTLYGTVLTAQMLYALIGPGVTLAGLVLVSALAVVLGWFYGPFLAVIGLTGATAAPFLAGGEPGSPWLIQSYFGLVMLAGLVINAARKWRYLDEVALALPFLAAGLVQEETGGEAAFLCLSALMPIVATIFFGGALQPRLDMPPVVQRLAQRDRASVGWRQWALLIVWAAGLAAILKTVLTEPYGDIAAADLGYLIAALAVGGQFALATFWSRRAPAVADFAVLTGAALLLLATEIHPMLSAPVPEEPVQSAMMGFYALIAAATLGSLLAARQSIAATGPAALWWAQGAAVLGPGVLAVEELLQAPARMIGPTPWAGIVMAGAALATALAERAGKRDGADHGRMSLAALAAMALLALALFILLGTAALSVALGVLVLAAVAMDDRWRLPHLAAFAQAGAAVLVYRVTVDPGLDWALSVASYPDILLAHALPAAALAAAWGLVRGAARPVTRAALEGAFAVVAGAGLSVLITRGLEDLSDQGTRPWHLTFGLLASVWLLAGWSSARTALAETPAEAALPGHKAALWLRRITATLSFVSAAGLLASDVIFGNPFWGFGGTILGPVVFSSLALGYLLPGLIGCAIAATLRRMPLWLRVGFGASGAGLVALYLFFSVAQAWRGNDPARLPMSEGELWSYTALLLVIGAGLLVAALLRRETWLRYVADAVLGLAIVKVFFVDASDLGGLVRAGSFLILGLALAGLAWINRRAAMLTAEARGPA</sequence>
<gene>
    <name evidence="3" type="ORF">C8J30_11238</name>
</gene>
<feature type="transmembrane region" description="Helical" evidence="2">
    <location>
        <begin position="841"/>
        <end position="859"/>
    </location>
</feature>
<dbReference type="Proteomes" id="UP000247727">
    <property type="component" value="Unassembled WGS sequence"/>
</dbReference>
<keyword evidence="2" id="KW-0812">Transmembrane</keyword>
<feature type="transmembrane region" description="Helical" evidence="2">
    <location>
        <begin position="143"/>
        <end position="160"/>
    </location>
</feature>
<reference evidence="3 4" key="1">
    <citation type="submission" date="2018-06" db="EMBL/GenBank/DDBJ databases">
        <title>Genomic Encyclopedia of Type Strains, Phase III (KMG-III): the genomes of soil and plant-associated and newly described type strains.</title>
        <authorList>
            <person name="Whitman W."/>
        </authorList>
    </citation>
    <scope>NUCLEOTIDE SEQUENCE [LARGE SCALE GENOMIC DNA]</scope>
    <source>
        <strain evidence="3 4">JA737</strain>
    </source>
</reference>
<dbReference type="InterPro" id="IPR014600">
    <property type="entry name" value="UCP035905_mem"/>
</dbReference>
<accession>A0A318TUY9</accession>
<dbReference type="PANTHER" id="PTHR38434">
    <property type="entry name" value="BLL2549 PROTEIN"/>
    <property type="match status" value="1"/>
</dbReference>
<organism evidence="3 4">
    <name type="scientific">Rhodobacter viridis</name>
    <dbReference type="NCBI Taxonomy" id="1054202"/>
    <lineage>
        <taxon>Bacteria</taxon>
        <taxon>Pseudomonadati</taxon>
        <taxon>Pseudomonadota</taxon>
        <taxon>Alphaproteobacteria</taxon>
        <taxon>Rhodobacterales</taxon>
        <taxon>Rhodobacter group</taxon>
        <taxon>Rhodobacter</taxon>
    </lineage>
</organism>
<feature type="transmembrane region" description="Helical" evidence="2">
    <location>
        <begin position="467"/>
        <end position="487"/>
    </location>
</feature>
<feature type="transmembrane region" description="Helical" evidence="2">
    <location>
        <begin position="608"/>
        <end position="626"/>
    </location>
</feature>
<feature type="transmembrane region" description="Helical" evidence="2">
    <location>
        <begin position="436"/>
        <end position="455"/>
    </location>
</feature>
<dbReference type="EMBL" id="QJTK01000012">
    <property type="protein sequence ID" value="PYF08622.1"/>
    <property type="molecule type" value="Genomic_DNA"/>
</dbReference>
<keyword evidence="2" id="KW-0472">Membrane</keyword>
<evidence type="ECO:0000313" key="4">
    <source>
        <dbReference type="Proteomes" id="UP000247727"/>
    </source>
</evidence>